<evidence type="ECO:0000256" key="12">
    <source>
        <dbReference type="PROSITE-ProRule" id="PRU00803"/>
    </source>
</evidence>
<evidence type="ECO:0000259" key="17">
    <source>
        <dbReference type="Pfam" id="PF20806"/>
    </source>
</evidence>
<dbReference type="GO" id="GO:0005178">
    <property type="term" value="F:integrin binding"/>
    <property type="evidence" value="ECO:0007669"/>
    <property type="project" value="TreeGrafter"/>
</dbReference>
<keyword evidence="5" id="KW-0677">Repeat</keyword>
<accession>A0AAJ7FRU1</accession>
<evidence type="ECO:0000256" key="5">
    <source>
        <dbReference type="ARBA" id="ARBA00022737"/>
    </source>
</evidence>
<keyword evidence="4 13" id="KW-0732">Signal</keyword>
<evidence type="ECO:0000256" key="9">
    <source>
        <dbReference type="ARBA" id="ARBA00023136"/>
    </source>
</evidence>
<keyword evidence="3 13" id="KW-0812">Transmembrane</keyword>
<dbReference type="InterPro" id="IPR000413">
    <property type="entry name" value="Integrin_alpha"/>
</dbReference>
<dbReference type="KEGG" id="ccin:107272491"/>
<feature type="transmembrane region" description="Helical" evidence="13">
    <location>
        <begin position="1383"/>
        <end position="1407"/>
    </location>
</feature>
<keyword evidence="10 13" id="KW-0675">Receptor</keyword>
<dbReference type="InterPro" id="IPR013519">
    <property type="entry name" value="Int_alpha_beta-p"/>
</dbReference>
<feature type="repeat" description="FG-GAP" evidence="12">
    <location>
        <begin position="432"/>
        <end position="494"/>
    </location>
</feature>
<evidence type="ECO:0000256" key="8">
    <source>
        <dbReference type="ARBA" id="ARBA00023037"/>
    </source>
</evidence>
<dbReference type="GO" id="GO:0048513">
    <property type="term" value="P:animal organ development"/>
    <property type="evidence" value="ECO:0007669"/>
    <property type="project" value="UniProtKB-ARBA"/>
</dbReference>
<dbReference type="Proteomes" id="UP000694920">
    <property type="component" value="Unplaced"/>
</dbReference>
<evidence type="ECO:0000256" key="4">
    <source>
        <dbReference type="ARBA" id="ARBA00022729"/>
    </source>
</evidence>
<keyword evidence="7 13" id="KW-1133">Transmembrane helix</keyword>
<feature type="region of interest" description="Disordered" evidence="14">
    <location>
        <begin position="1137"/>
        <end position="1160"/>
    </location>
</feature>
<evidence type="ECO:0000256" key="10">
    <source>
        <dbReference type="ARBA" id="ARBA00023170"/>
    </source>
</evidence>
<dbReference type="Gene3D" id="2.130.10.130">
    <property type="entry name" value="Integrin alpha, N-terminal"/>
    <property type="match status" value="1"/>
</dbReference>
<dbReference type="Pfam" id="PF20806">
    <property type="entry name" value="Integrin_A_Ig_3"/>
    <property type="match status" value="2"/>
</dbReference>
<dbReference type="CTD" id="32661"/>
<feature type="repeat" description="FG-GAP" evidence="12">
    <location>
        <begin position="251"/>
        <end position="302"/>
    </location>
</feature>
<feature type="region of interest" description="Disordered" evidence="14">
    <location>
        <begin position="1197"/>
        <end position="1237"/>
    </location>
</feature>
<dbReference type="Pfam" id="PF00357">
    <property type="entry name" value="Integrin_alpha"/>
    <property type="match status" value="1"/>
</dbReference>
<evidence type="ECO:0000256" key="1">
    <source>
        <dbReference type="ARBA" id="ARBA00004479"/>
    </source>
</evidence>
<dbReference type="SMART" id="SM00191">
    <property type="entry name" value="Int_alpha"/>
    <property type="match status" value="5"/>
</dbReference>
<evidence type="ECO:0000256" key="7">
    <source>
        <dbReference type="ARBA" id="ARBA00022989"/>
    </source>
</evidence>
<dbReference type="SUPFAM" id="SSF69318">
    <property type="entry name" value="Integrin alpha N-terminal domain"/>
    <property type="match status" value="1"/>
</dbReference>
<dbReference type="Gene3D" id="1.20.5.930">
    <property type="entry name" value="Bicelle-embedded integrin alpha(iib) transmembrane segment"/>
    <property type="match status" value="1"/>
</dbReference>
<name>A0AAJ7FRU1_CEPCN</name>
<feature type="signal peptide" evidence="13">
    <location>
        <begin position="1"/>
        <end position="24"/>
    </location>
</feature>
<feature type="compositionally biased region" description="Basic and acidic residues" evidence="14">
    <location>
        <begin position="1199"/>
        <end position="1221"/>
    </location>
</feature>
<feature type="repeat" description="FG-GAP" evidence="12">
    <location>
        <begin position="303"/>
        <end position="368"/>
    </location>
</feature>
<evidence type="ECO:0000256" key="6">
    <source>
        <dbReference type="ARBA" id="ARBA00022889"/>
    </source>
</evidence>
<gene>
    <name evidence="19" type="primary">LOC107272491</name>
</gene>
<comment type="similarity">
    <text evidence="2 13">Belongs to the integrin alpha chain family.</text>
</comment>
<feature type="compositionally biased region" description="Basic and acidic residues" evidence="14">
    <location>
        <begin position="917"/>
        <end position="927"/>
    </location>
</feature>
<dbReference type="InterPro" id="IPR048285">
    <property type="entry name" value="Integrin_alpha_Ig-like_2"/>
</dbReference>
<dbReference type="PROSITE" id="PS51470">
    <property type="entry name" value="FG_GAP"/>
    <property type="match status" value="7"/>
</dbReference>
<dbReference type="InterPro" id="IPR013517">
    <property type="entry name" value="FG-GAP"/>
</dbReference>
<feature type="compositionally biased region" description="Basic and acidic residues" evidence="14">
    <location>
        <begin position="1137"/>
        <end position="1150"/>
    </location>
</feature>
<keyword evidence="9 13" id="KW-0472">Membrane</keyword>
<dbReference type="InterPro" id="IPR032695">
    <property type="entry name" value="Integrin_dom_sf"/>
</dbReference>
<evidence type="ECO:0000256" key="11">
    <source>
        <dbReference type="ARBA" id="ARBA00023180"/>
    </source>
</evidence>
<dbReference type="GO" id="GO:0007229">
    <property type="term" value="P:integrin-mediated signaling pathway"/>
    <property type="evidence" value="ECO:0007669"/>
    <property type="project" value="UniProtKB-KW"/>
</dbReference>
<organism evidence="18 19">
    <name type="scientific">Cephus cinctus</name>
    <name type="common">Wheat stem sawfly</name>
    <dbReference type="NCBI Taxonomy" id="211228"/>
    <lineage>
        <taxon>Eukaryota</taxon>
        <taxon>Metazoa</taxon>
        <taxon>Ecdysozoa</taxon>
        <taxon>Arthropoda</taxon>
        <taxon>Hexapoda</taxon>
        <taxon>Insecta</taxon>
        <taxon>Pterygota</taxon>
        <taxon>Neoptera</taxon>
        <taxon>Endopterygota</taxon>
        <taxon>Hymenoptera</taxon>
        <taxon>Cephoidea</taxon>
        <taxon>Cephidae</taxon>
        <taxon>Cephus</taxon>
    </lineage>
</organism>
<dbReference type="RefSeq" id="XP_015605173.1">
    <property type="nucleotide sequence ID" value="XM_015749687.2"/>
</dbReference>
<feature type="repeat" description="FG-GAP" evidence="12">
    <location>
        <begin position="103"/>
        <end position="167"/>
    </location>
</feature>
<evidence type="ECO:0000256" key="3">
    <source>
        <dbReference type="ARBA" id="ARBA00022692"/>
    </source>
</evidence>
<evidence type="ECO:0000256" key="14">
    <source>
        <dbReference type="SAM" id="MobiDB-lite"/>
    </source>
</evidence>
<keyword evidence="18" id="KW-1185">Reference proteome</keyword>
<dbReference type="GO" id="GO:0008305">
    <property type="term" value="C:integrin complex"/>
    <property type="evidence" value="ECO:0007669"/>
    <property type="project" value="InterPro"/>
</dbReference>
<dbReference type="PANTHER" id="PTHR23220">
    <property type="entry name" value="INTEGRIN ALPHA"/>
    <property type="match status" value="1"/>
</dbReference>
<dbReference type="GO" id="GO:0033627">
    <property type="term" value="P:cell adhesion mediated by integrin"/>
    <property type="evidence" value="ECO:0007669"/>
    <property type="project" value="TreeGrafter"/>
</dbReference>
<dbReference type="PROSITE" id="PS00242">
    <property type="entry name" value="INTEGRIN_ALPHA"/>
    <property type="match status" value="1"/>
</dbReference>
<evidence type="ECO:0000259" key="16">
    <source>
        <dbReference type="Pfam" id="PF20805"/>
    </source>
</evidence>
<sequence>MWILHMLMGLLALNAWNYQHVTEAVNIETKHYTTYREEEGSMFGFSITEYRDYRSYGWVIVGAPEAQTSQRDVYRGGAVYKCDIMADNRCVQIDFDRSGNNYNTNPYVQIDNKTLQWFGATVSSSHKDGGPLLACAPRYIWFSRKITMREPVGTCWITNFTNSFEYSPCRTSHWGYHRQGSCQAGLGAAVSKDGDRLFIGAPGSWFWQGQLYSIDSRVTFPFIPPRSAYFGALKEGQVFSQSAVDKSRVMFTKEGLDQEDDSYMGYSVATGDFIGNGKSGIAVGMPRGVYLKGKVLLFTSTMVNHQNITGEQMGAYFGYAVASGDINGDGLDDVIIGAPMYTVPNNPEKSFETGRVYVYYQGRDSSNFQINDHRDGLIHRGRFGLSLASLGDINRDGYGDFAVGEPYGGSEGRGAVYIYHGSSEGVLEKSSQVIDAANLETPIQTFGFSIAGGHDLDQNGYPDLAVGAYESNTAMFFRSRPIIKMNSYVVFELDSKVIDLDIRTCTLSNLVEVTCLPLKACLTYSGDGVLPRHEFDVQYVLDVKKPKAPRMFFLDHEENSTMSSTILAERNVEYCRTVKVYVSSEIRDKLTPFDAEMRMSLKEDHLYDYSPRNPRTPLRPVLGSTTSRKDTFSIRKNCGSNNICVPDLQLTVKPNVDKYHVGSGKRLNLTVLVQNIGEDAFEAMFYLKLPPGINYVNTEQAKMSEIVVQCSLRTQSKNNVLRCDIGNPFPGNKSIKFDVILQPTTSDEMEATYELEMNVNTTNPEKDTMSDNRQYLSLPIWVETVLDIVGESRPKNLYYNPDNFTAENITTELEFGPAFTHNYTISNRGPNRILKAEVYLVWPAKTIADEELLYLLEQPEVSKPITCESANANYLSLRLDERRESHMRSGNLAGVNHQESSSKKTINVQREYELTDAERRKLEREMSEANTDVGSEIHRTQQKINTVNTETRWKQHQESDGAMSGSGSFDNRDQFHTNVQKTSEITGNLSGQGSRVQSNANTGFQHQWDTEETIGGSDLSLMNNSEDLKQFFSKLGNDDSAYDIYNEDGKQFVMFKGRFRAAADGKEYIEFKDGNILELMNEYGKPSYTSSDQSVQHQSNFLRLEGQLITGHDGKHYIQLKDGKMIPLKTSYTYTERRTYSTDGEPRESSRTYSSGGQRYHEVAQEADNAGRTYGNSWHEKSSSRDNKEGGAFEIYRSQTHEEKHSSEKKYNTRVYGRDSDVNVPAGDNVPTNRPDQRRNYRYRRESDVMSVEEFRRYEKRQHHHHHHRHRREDNFDQIPDYAKDIDADIQFPQCTAAKCIVLHCSIESLNKDEEAWISTRYRVKASTLKKFAFNEQVEVSTKLIAQVTKQPYIGAPRDRVVYSSEVTTSLQPTALPLAPDVVPLWVVVLSACAGTIILLLLIYLLYKCGFFKRNRPSDVPERQPLNRNGHF</sequence>
<dbReference type="Pfam" id="PF08441">
    <property type="entry name" value="Integrin_A_Ig_1"/>
    <property type="match status" value="1"/>
</dbReference>
<dbReference type="InterPro" id="IPR013649">
    <property type="entry name" value="Integrin_alpha_Ig-like_1"/>
</dbReference>
<dbReference type="Pfam" id="PF20805">
    <property type="entry name" value="Integrin_A_Ig_2"/>
    <property type="match status" value="1"/>
</dbReference>
<proteinExistence type="inferred from homology"/>
<evidence type="ECO:0000259" key="15">
    <source>
        <dbReference type="Pfam" id="PF08441"/>
    </source>
</evidence>
<dbReference type="GeneID" id="107272491"/>
<dbReference type="Gene3D" id="2.60.40.1460">
    <property type="entry name" value="Integrin domains. Chain A, domain 2"/>
    <property type="match status" value="1"/>
</dbReference>
<feature type="domain" description="Integrin alpha second immunoglobulin-like" evidence="16">
    <location>
        <begin position="638"/>
        <end position="775"/>
    </location>
</feature>
<keyword evidence="6 13" id="KW-0130">Cell adhesion</keyword>
<evidence type="ECO:0000256" key="2">
    <source>
        <dbReference type="ARBA" id="ARBA00008054"/>
    </source>
</evidence>
<dbReference type="InterPro" id="IPR018184">
    <property type="entry name" value="Integrin_alpha_C_CS"/>
</dbReference>
<dbReference type="SUPFAM" id="SSF69179">
    <property type="entry name" value="Integrin domains"/>
    <property type="match status" value="3"/>
</dbReference>
<feature type="chain" id="PRO_5042315808" evidence="13">
    <location>
        <begin position="25"/>
        <end position="1432"/>
    </location>
</feature>
<feature type="repeat" description="FG-GAP" evidence="12">
    <location>
        <begin position="369"/>
        <end position="428"/>
    </location>
</feature>
<feature type="region of interest" description="Disordered" evidence="14">
    <location>
        <begin position="917"/>
        <end position="939"/>
    </location>
</feature>
<dbReference type="InterPro" id="IPR048286">
    <property type="entry name" value="Integrin_alpha_Ig-like_3"/>
</dbReference>
<dbReference type="GO" id="GO:0009897">
    <property type="term" value="C:external side of plasma membrane"/>
    <property type="evidence" value="ECO:0007669"/>
    <property type="project" value="TreeGrafter"/>
</dbReference>
<feature type="repeat" description="FG-GAP" evidence="12">
    <location>
        <begin position="28"/>
        <end position="91"/>
    </location>
</feature>
<dbReference type="PRINTS" id="PR01185">
    <property type="entry name" value="INTEGRINA"/>
</dbReference>
<keyword evidence="8 13" id="KW-0401">Integrin</keyword>
<reference evidence="19" key="1">
    <citation type="submission" date="2025-08" db="UniProtKB">
        <authorList>
            <consortium name="RefSeq"/>
        </authorList>
    </citation>
    <scope>IDENTIFICATION</scope>
</reference>
<dbReference type="Gene3D" id="2.60.40.1510">
    <property type="entry name" value="ntegrin, alpha v. Chain A, domain 3"/>
    <property type="match status" value="1"/>
</dbReference>
<feature type="domain" description="Integrin alpha third immunoglobulin-like" evidence="17">
    <location>
        <begin position="787"/>
        <end position="913"/>
    </location>
</feature>
<evidence type="ECO:0000256" key="13">
    <source>
        <dbReference type="RuleBase" id="RU003762"/>
    </source>
</evidence>
<keyword evidence="11" id="KW-0325">Glycoprotein</keyword>
<dbReference type="GO" id="GO:0007157">
    <property type="term" value="P:heterophilic cell-cell adhesion via plasma membrane cell adhesion molecules"/>
    <property type="evidence" value="ECO:0007669"/>
    <property type="project" value="UniProtKB-ARBA"/>
</dbReference>
<dbReference type="Pfam" id="PF01839">
    <property type="entry name" value="FG-GAP"/>
    <property type="match status" value="3"/>
</dbReference>
<feature type="repeat" description="FG-GAP" evidence="12">
    <location>
        <begin position="170"/>
        <end position="223"/>
    </location>
</feature>
<dbReference type="InterPro" id="IPR028994">
    <property type="entry name" value="Integrin_alpha_N"/>
</dbReference>
<feature type="domain" description="Integrin alpha third immunoglobulin-like" evidence="17">
    <location>
        <begin position="1260"/>
        <end position="1373"/>
    </location>
</feature>
<evidence type="ECO:0000313" key="18">
    <source>
        <dbReference type="Proteomes" id="UP000694920"/>
    </source>
</evidence>
<evidence type="ECO:0000313" key="19">
    <source>
        <dbReference type="RefSeq" id="XP_015605173.1"/>
    </source>
</evidence>
<comment type="subcellular location">
    <subcellularLocation>
        <location evidence="1 13">Membrane</location>
        <topology evidence="1 13">Single-pass type I membrane protein</topology>
    </subcellularLocation>
</comment>
<dbReference type="GO" id="GO:0007160">
    <property type="term" value="P:cell-matrix adhesion"/>
    <property type="evidence" value="ECO:0007669"/>
    <property type="project" value="TreeGrafter"/>
</dbReference>
<protein>
    <submittedName>
        <fullName evidence="19">Integrin alpha-PS2 isoform X1</fullName>
    </submittedName>
</protein>
<dbReference type="PANTHER" id="PTHR23220:SF133">
    <property type="entry name" value="INTEGRIN ALPHA-PS2"/>
    <property type="match status" value="1"/>
</dbReference>
<feature type="domain" description="Integrin alpha first immunoglubulin-like" evidence="15">
    <location>
        <begin position="479"/>
        <end position="631"/>
    </location>
</feature>
<dbReference type="Gene3D" id="2.60.40.1530">
    <property type="entry name" value="ntegrin, alpha v. Chain A, domain 4"/>
    <property type="match status" value="2"/>
</dbReference>